<reference evidence="2" key="1">
    <citation type="submission" date="2018-05" db="EMBL/GenBank/DDBJ databases">
        <authorList>
            <person name="Lanie J.A."/>
            <person name="Ng W.-L."/>
            <person name="Kazmierczak K.M."/>
            <person name="Andrzejewski T.M."/>
            <person name="Davidsen T.M."/>
            <person name="Wayne K.J."/>
            <person name="Tettelin H."/>
            <person name="Glass J.I."/>
            <person name="Rusch D."/>
            <person name="Podicherti R."/>
            <person name="Tsui H.-C.T."/>
            <person name="Winkler M.E."/>
        </authorList>
    </citation>
    <scope>NUCLEOTIDE SEQUENCE</scope>
</reference>
<protein>
    <recommendedName>
        <fullName evidence="3">FAD assembly factor SdhE</fullName>
    </recommendedName>
</protein>
<proteinExistence type="predicted"/>
<gene>
    <name evidence="2" type="ORF">METZ01_LOCUS61400</name>
</gene>
<dbReference type="PANTHER" id="PTHR12469">
    <property type="entry name" value="PROTEIN EMI5 HOMOLOG, MITOCHONDRIAL"/>
    <property type="match status" value="1"/>
</dbReference>
<dbReference type="Gene3D" id="1.10.150.250">
    <property type="entry name" value="Flavinator of succinate dehydrogenase"/>
    <property type="match status" value="1"/>
</dbReference>
<dbReference type="AlphaFoldDB" id="A0A381SX53"/>
<dbReference type="GO" id="GO:0006099">
    <property type="term" value="P:tricarboxylic acid cycle"/>
    <property type="evidence" value="ECO:0007669"/>
    <property type="project" value="TreeGrafter"/>
</dbReference>
<evidence type="ECO:0008006" key="3">
    <source>
        <dbReference type="Google" id="ProtNLM"/>
    </source>
</evidence>
<dbReference type="Pfam" id="PF03937">
    <property type="entry name" value="Sdh5"/>
    <property type="match status" value="1"/>
</dbReference>
<dbReference type="InterPro" id="IPR036714">
    <property type="entry name" value="SDH_sf"/>
</dbReference>
<dbReference type="GO" id="GO:0034553">
    <property type="term" value="P:mitochondrial respiratory chain complex II assembly"/>
    <property type="evidence" value="ECO:0007669"/>
    <property type="project" value="TreeGrafter"/>
</dbReference>
<dbReference type="EMBL" id="UINC01003701">
    <property type="protein sequence ID" value="SVA08546.1"/>
    <property type="molecule type" value="Genomic_DNA"/>
</dbReference>
<dbReference type="InterPro" id="IPR005631">
    <property type="entry name" value="SDH"/>
</dbReference>
<dbReference type="SUPFAM" id="SSF109910">
    <property type="entry name" value="YgfY-like"/>
    <property type="match status" value="1"/>
</dbReference>
<accession>A0A381SX53</accession>
<name>A0A381SX53_9ZZZZ</name>
<organism evidence="2">
    <name type="scientific">marine metagenome</name>
    <dbReference type="NCBI Taxonomy" id="408172"/>
    <lineage>
        <taxon>unclassified sequences</taxon>
        <taxon>metagenomes</taxon>
        <taxon>ecological metagenomes</taxon>
    </lineage>
</organism>
<evidence type="ECO:0000313" key="2">
    <source>
        <dbReference type="EMBL" id="SVA08546.1"/>
    </source>
</evidence>
<dbReference type="GO" id="GO:0006121">
    <property type="term" value="P:mitochondrial electron transport, succinate to ubiquinone"/>
    <property type="evidence" value="ECO:0007669"/>
    <property type="project" value="TreeGrafter"/>
</dbReference>
<dbReference type="GO" id="GO:0005739">
    <property type="term" value="C:mitochondrion"/>
    <property type="evidence" value="ECO:0007669"/>
    <property type="project" value="TreeGrafter"/>
</dbReference>
<evidence type="ECO:0000256" key="1">
    <source>
        <dbReference type="ARBA" id="ARBA00023186"/>
    </source>
</evidence>
<sequence length="87" mass="10403">MIKKMDAYRKKIIFRSNHRGIKEMDLILGNYAKNNVERMNDKELKMFDDLIDIPDPELFEWFSNRGTQDIPSKFKDLVNDILLKIVK</sequence>
<dbReference type="PANTHER" id="PTHR12469:SF2">
    <property type="entry name" value="SUCCINATE DEHYDROGENASE ASSEMBLY FACTOR 2, MITOCHONDRIAL"/>
    <property type="match status" value="1"/>
</dbReference>
<keyword evidence="1" id="KW-0143">Chaperone</keyword>